<gene>
    <name evidence="2" type="ORF">JJE72_16070</name>
</gene>
<accession>A0ABS1K5T8</accession>
<name>A0ABS1K5T8_9MICC</name>
<protein>
    <submittedName>
        <fullName evidence="2">Uncharacterized protein</fullName>
    </submittedName>
</protein>
<feature type="compositionally biased region" description="Basic and acidic residues" evidence="1">
    <location>
        <begin position="26"/>
        <end position="40"/>
    </location>
</feature>
<proteinExistence type="predicted"/>
<keyword evidence="3" id="KW-1185">Reference proteome</keyword>
<evidence type="ECO:0000313" key="2">
    <source>
        <dbReference type="EMBL" id="MBL0707011.1"/>
    </source>
</evidence>
<feature type="compositionally biased region" description="Polar residues" evidence="1">
    <location>
        <begin position="9"/>
        <end position="24"/>
    </location>
</feature>
<feature type="region of interest" description="Disordered" evidence="1">
    <location>
        <begin position="1"/>
        <end position="41"/>
    </location>
</feature>
<evidence type="ECO:0000256" key="1">
    <source>
        <dbReference type="SAM" id="MobiDB-lite"/>
    </source>
</evidence>
<evidence type="ECO:0000313" key="3">
    <source>
        <dbReference type="Proteomes" id="UP000639051"/>
    </source>
</evidence>
<organism evidence="2 3">
    <name type="scientific">Sinomonas cellulolyticus</name>
    <dbReference type="NCBI Taxonomy" id="2801916"/>
    <lineage>
        <taxon>Bacteria</taxon>
        <taxon>Bacillati</taxon>
        <taxon>Actinomycetota</taxon>
        <taxon>Actinomycetes</taxon>
        <taxon>Micrococcales</taxon>
        <taxon>Micrococcaceae</taxon>
        <taxon>Sinomonas</taxon>
    </lineage>
</organism>
<dbReference type="Proteomes" id="UP000639051">
    <property type="component" value="Unassembled WGS sequence"/>
</dbReference>
<comment type="caution">
    <text evidence="2">The sequence shown here is derived from an EMBL/GenBank/DDBJ whole genome shotgun (WGS) entry which is preliminary data.</text>
</comment>
<sequence>MTIAAARGSANTTANDLGTGTVPSSHEARIEMGFQDRDDQSVPVGVMRSLRNTAGKKTTTEKMAHCITPHRVLGAVSRSSLTGSNHF</sequence>
<dbReference type="EMBL" id="JAERRC010000041">
    <property type="protein sequence ID" value="MBL0707011.1"/>
    <property type="molecule type" value="Genomic_DNA"/>
</dbReference>
<dbReference type="RefSeq" id="WP_189695174.1">
    <property type="nucleotide sequence ID" value="NZ_BNCM01000018.1"/>
</dbReference>
<reference evidence="2 3" key="1">
    <citation type="submission" date="2021-01" db="EMBL/GenBank/DDBJ databases">
        <title>Genome public.</title>
        <authorList>
            <person name="Liu C."/>
            <person name="Sun Q."/>
        </authorList>
    </citation>
    <scope>NUCLEOTIDE SEQUENCE [LARGE SCALE GENOMIC DNA]</scope>
    <source>
        <strain evidence="2 3">JC656</strain>
    </source>
</reference>